<gene>
    <name evidence="2" type="ORF">SAMN04490247_3178</name>
</gene>
<keyword evidence="1" id="KW-1133">Transmembrane helix</keyword>
<dbReference type="STRING" id="86666.SAMN04490247_3178"/>
<keyword evidence="1" id="KW-0812">Transmembrane</keyword>
<reference evidence="3" key="1">
    <citation type="submission" date="2016-10" db="EMBL/GenBank/DDBJ databases">
        <authorList>
            <person name="Varghese N."/>
            <person name="Submissions S."/>
        </authorList>
    </citation>
    <scope>NUCLEOTIDE SEQUENCE [LARGE SCALE GENOMIC DNA]</scope>
    <source>
        <strain evidence="3">DSM 4771</strain>
    </source>
</reference>
<evidence type="ECO:0000313" key="2">
    <source>
        <dbReference type="EMBL" id="SDJ77540.1"/>
    </source>
</evidence>
<dbReference type="Proteomes" id="UP000199225">
    <property type="component" value="Unassembled WGS sequence"/>
</dbReference>
<dbReference type="EMBL" id="FNEV01000016">
    <property type="protein sequence ID" value="SDJ77540.1"/>
    <property type="molecule type" value="Genomic_DNA"/>
</dbReference>
<protein>
    <submittedName>
        <fullName evidence="2">Uncharacterized protein</fullName>
    </submittedName>
</protein>
<evidence type="ECO:0000256" key="1">
    <source>
        <dbReference type="SAM" id="Phobius"/>
    </source>
</evidence>
<evidence type="ECO:0000313" key="3">
    <source>
        <dbReference type="Proteomes" id="UP000199225"/>
    </source>
</evidence>
<organism evidence="2 3">
    <name type="scientific">Salimicrobium halophilum</name>
    <dbReference type="NCBI Taxonomy" id="86666"/>
    <lineage>
        <taxon>Bacteria</taxon>
        <taxon>Bacillati</taxon>
        <taxon>Bacillota</taxon>
        <taxon>Bacilli</taxon>
        <taxon>Bacillales</taxon>
        <taxon>Bacillaceae</taxon>
        <taxon>Salimicrobium</taxon>
    </lineage>
</organism>
<keyword evidence="1" id="KW-0472">Membrane</keyword>
<accession>A0A1G8WJ06</accession>
<proteinExistence type="predicted"/>
<name>A0A1G8WJ06_9BACI</name>
<sequence length="38" mass="4441">MDFFVEYILAFLVIIAIFLGSFAMFYLGLKGLFKNMKK</sequence>
<keyword evidence="3" id="KW-1185">Reference proteome</keyword>
<dbReference type="AlphaFoldDB" id="A0A1G8WJ06"/>
<feature type="transmembrane region" description="Helical" evidence="1">
    <location>
        <begin position="6"/>
        <end position="29"/>
    </location>
</feature>